<dbReference type="AlphaFoldDB" id="A0A1A9QDG9"/>
<sequence length="133" mass="15733">MNKKLILSLLGGGVTSLIASFTGLTLNDNISYKKKTSRFKKVNETFSKSLTGQFENYYLPSWDNDAIWKRMHDFLRDRWTHSNPYEKYPTFQSLRDYCYEMAEKDKNNGDCNGTWGWCDDCIRDRSWDNRVTQ</sequence>
<dbReference type="Proteomes" id="UP000077623">
    <property type="component" value="Unassembled WGS sequence"/>
</dbReference>
<protein>
    <submittedName>
        <fullName evidence="1">Uncharacterized protein</fullName>
    </submittedName>
</protein>
<reference evidence="2" key="1">
    <citation type="submission" date="2016-04" db="EMBL/GenBank/DDBJ databases">
        <authorList>
            <person name="Quiroz-Castaneda R.E."/>
            <person name="Martinez-Ocampo F."/>
        </authorList>
    </citation>
    <scope>NUCLEOTIDE SEQUENCE [LARGE SCALE GENOMIC DNA]</scope>
    <source>
        <strain evidence="2">INIFAP01</strain>
    </source>
</reference>
<organism evidence="1 2">
    <name type="scientific">Candidatus Mycoplasma haematobovis</name>
    <dbReference type="NCBI Taxonomy" id="432608"/>
    <lineage>
        <taxon>Bacteria</taxon>
        <taxon>Bacillati</taxon>
        <taxon>Mycoplasmatota</taxon>
        <taxon>Mollicutes</taxon>
        <taxon>Mycoplasmataceae</taxon>
        <taxon>Mycoplasma</taxon>
    </lineage>
</organism>
<accession>A0A1A9QDG9</accession>
<evidence type="ECO:0000313" key="2">
    <source>
        <dbReference type="Proteomes" id="UP000077623"/>
    </source>
</evidence>
<gene>
    <name evidence="1" type="ORF">A6V39_05295</name>
</gene>
<dbReference type="EMBL" id="LWUJ01000015">
    <property type="protein sequence ID" value="OAL09750.1"/>
    <property type="molecule type" value="Genomic_DNA"/>
</dbReference>
<proteinExistence type="predicted"/>
<comment type="caution">
    <text evidence="1">The sequence shown here is derived from an EMBL/GenBank/DDBJ whole genome shotgun (WGS) entry which is preliminary data.</text>
</comment>
<dbReference type="RefSeq" id="WP_187150698.1">
    <property type="nucleotide sequence ID" value="NZ_LWUJ01000015.1"/>
</dbReference>
<name>A0A1A9QDG9_9MOLU</name>
<keyword evidence="2" id="KW-1185">Reference proteome</keyword>
<evidence type="ECO:0000313" key="1">
    <source>
        <dbReference type="EMBL" id="OAL09750.1"/>
    </source>
</evidence>